<name>A0A4Y2IKK0_ARAVE</name>
<evidence type="ECO:0000313" key="3">
    <source>
        <dbReference type="EMBL" id="GBM78351.1"/>
    </source>
</evidence>
<comment type="caution">
    <text evidence="3">The sequence shown here is derived from an EMBL/GenBank/DDBJ whole genome shotgun (WGS) entry which is preliminary data.</text>
</comment>
<organism evidence="3 4">
    <name type="scientific">Araneus ventricosus</name>
    <name type="common">Orbweaver spider</name>
    <name type="synonym">Epeira ventricosa</name>
    <dbReference type="NCBI Taxonomy" id="182803"/>
    <lineage>
        <taxon>Eukaryota</taxon>
        <taxon>Metazoa</taxon>
        <taxon>Ecdysozoa</taxon>
        <taxon>Arthropoda</taxon>
        <taxon>Chelicerata</taxon>
        <taxon>Arachnida</taxon>
        <taxon>Araneae</taxon>
        <taxon>Araneomorphae</taxon>
        <taxon>Entelegynae</taxon>
        <taxon>Araneoidea</taxon>
        <taxon>Araneidae</taxon>
        <taxon>Araneus</taxon>
    </lineage>
</organism>
<proteinExistence type="predicted"/>
<accession>A0A4Y2IKK0</accession>
<reference evidence="3 4" key="1">
    <citation type="journal article" date="2019" name="Sci. Rep.">
        <title>Orb-weaving spider Araneus ventricosus genome elucidates the spidroin gene catalogue.</title>
        <authorList>
            <person name="Kono N."/>
            <person name="Nakamura H."/>
            <person name="Ohtoshi R."/>
            <person name="Moran D.A.P."/>
            <person name="Shinohara A."/>
            <person name="Yoshida Y."/>
            <person name="Fujiwara M."/>
            <person name="Mori M."/>
            <person name="Tomita M."/>
            <person name="Arakawa K."/>
        </authorList>
    </citation>
    <scope>NUCLEOTIDE SEQUENCE [LARGE SCALE GENOMIC DNA]</scope>
</reference>
<dbReference type="EMBL" id="BGPR01263463">
    <property type="protein sequence ID" value="GBM78220.1"/>
    <property type="molecule type" value="Genomic_DNA"/>
</dbReference>
<protein>
    <submittedName>
        <fullName evidence="3">Uncharacterized protein</fullName>
    </submittedName>
</protein>
<sequence length="37" mass="3892">PVPLFSPHTQVIALAAGLTILWGRFLGEEGGDLDGED</sequence>
<feature type="non-terminal residue" evidence="3">
    <location>
        <position position="1"/>
    </location>
</feature>
<dbReference type="EMBL" id="BGPR01263344">
    <property type="protein sequence ID" value="GBM77922.1"/>
    <property type="molecule type" value="Genomic_DNA"/>
</dbReference>
<evidence type="ECO:0000313" key="4">
    <source>
        <dbReference type="Proteomes" id="UP000499080"/>
    </source>
</evidence>
<evidence type="ECO:0000313" key="2">
    <source>
        <dbReference type="EMBL" id="GBM78220.1"/>
    </source>
</evidence>
<gene>
    <name evidence="2" type="ORF">AVEN_104091_1</name>
    <name evidence="1" type="ORF">AVEN_4854_1</name>
    <name evidence="3" type="ORF">AVEN_57654_1</name>
</gene>
<dbReference type="EMBL" id="BGPR01263509">
    <property type="protein sequence ID" value="GBM78351.1"/>
    <property type="molecule type" value="Genomic_DNA"/>
</dbReference>
<evidence type="ECO:0000313" key="1">
    <source>
        <dbReference type="EMBL" id="GBM77922.1"/>
    </source>
</evidence>
<dbReference type="AlphaFoldDB" id="A0A4Y2IKK0"/>
<dbReference type="Proteomes" id="UP000499080">
    <property type="component" value="Unassembled WGS sequence"/>
</dbReference>
<keyword evidence="4" id="KW-1185">Reference proteome</keyword>